<dbReference type="Pfam" id="PF19040">
    <property type="entry name" value="SGNH"/>
    <property type="match status" value="1"/>
</dbReference>
<feature type="domain" description="SGNH" evidence="10">
    <location>
        <begin position="411"/>
        <end position="659"/>
    </location>
</feature>
<keyword evidence="12" id="KW-1185">Reference proteome</keyword>
<evidence type="ECO:0000313" key="11">
    <source>
        <dbReference type="EMBL" id="TYR30897.1"/>
    </source>
</evidence>
<evidence type="ECO:0000256" key="2">
    <source>
        <dbReference type="ARBA" id="ARBA00022475"/>
    </source>
</evidence>
<dbReference type="Proteomes" id="UP000323258">
    <property type="component" value="Unassembled WGS sequence"/>
</dbReference>
<evidence type="ECO:0000256" key="3">
    <source>
        <dbReference type="ARBA" id="ARBA00022679"/>
    </source>
</evidence>
<feature type="transmembrane region" description="Helical" evidence="8">
    <location>
        <begin position="193"/>
        <end position="215"/>
    </location>
</feature>
<dbReference type="SUPFAM" id="SSF52266">
    <property type="entry name" value="SGNH hydrolase"/>
    <property type="match status" value="1"/>
</dbReference>
<dbReference type="PANTHER" id="PTHR23028">
    <property type="entry name" value="ACETYLTRANSFERASE"/>
    <property type="match status" value="1"/>
</dbReference>
<dbReference type="OrthoDB" id="9796461at2"/>
<dbReference type="EMBL" id="VSZS01000065">
    <property type="protein sequence ID" value="TYR30897.1"/>
    <property type="molecule type" value="Genomic_DNA"/>
</dbReference>
<evidence type="ECO:0000259" key="10">
    <source>
        <dbReference type="Pfam" id="PF19040"/>
    </source>
</evidence>
<dbReference type="GO" id="GO:0016747">
    <property type="term" value="F:acyltransferase activity, transferring groups other than amino-acyl groups"/>
    <property type="evidence" value="ECO:0007669"/>
    <property type="project" value="InterPro"/>
</dbReference>
<comment type="subcellular location">
    <subcellularLocation>
        <location evidence="1">Cell membrane</location>
        <topology evidence="1">Multi-pass membrane protein</topology>
    </subcellularLocation>
</comment>
<keyword evidence="2" id="KW-1003">Cell membrane</keyword>
<feature type="transmembrane region" description="Helical" evidence="8">
    <location>
        <begin position="227"/>
        <end position="245"/>
    </location>
</feature>
<keyword evidence="4 8" id="KW-0812">Transmembrane</keyword>
<feature type="transmembrane region" description="Helical" evidence="8">
    <location>
        <begin position="167"/>
        <end position="187"/>
    </location>
</feature>
<dbReference type="GO" id="GO:0005886">
    <property type="term" value="C:plasma membrane"/>
    <property type="evidence" value="ECO:0007669"/>
    <property type="project" value="UniProtKB-SubCell"/>
</dbReference>
<dbReference type="AlphaFoldDB" id="A0A5D4GRC0"/>
<feature type="transmembrane region" description="Helical" evidence="8">
    <location>
        <begin position="12"/>
        <end position="28"/>
    </location>
</feature>
<reference evidence="11 12" key="2">
    <citation type="submission" date="2019-09" db="EMBL/GenBank/DDBJ databases">
        <title>Mesorhizobium sp. MaA-C15 isolated from Microcystis aeruginosa.</title>
        <authorList>
            <person name="Jeong S.E."/>
            <person name="Jin H.M."/>
            <person name="Jeon C.O."/>
        </authorList>
    </citation>
    <scope>NUCLEOTIDE SEQUENCE [LARGE SCALE GENOMIC DNA]</scope>
    <source>
        <strain evidence="11 12">MaA-C15</strain>
    </source>
</reference>
<dbReference type="GO" id="GO:0016788">
    <property type="term" value="F:hydrolase activity, acting on ester bonds"/>
    <property type="evidence" value="ECO:0007669"/>
    <property type="project" value="UniProtKB-ARBA"/>
</dbReference>
<feature type="transmembrane region" description="Helical" evidence="8">
    <location>
        <begin position="144"/>
        <end position="160"/>
    </location>
</feature>
<name>A0A5D4GRC0_9HYPH</name>
<evidence type="ECO:0000313" key="12">
    <source>
        <dbReference type="Proteomes" id="UP000323258"/>
    </source>
</evidence>
<dbReference type="InterPro" id="IPR036514">
    <property type="entry name" value="SGNH_hydro_sf"/>
</dbReference>
<reference evidence="11 12" key="1">
    <citation type="submission" date="2019-08" db="EMBL/GenBank/DDBJ databases">
        <authorList>
            <person name="Seo Y.L."/>
        </authorList>
    </citation>
    <scope>NUCLEOTIDE SEQUENCE [LARGE SCALE GENOMIC DNA]</scope>
    <source>
        <strain evidence="11 12">MaA-C15</strain>
    </source>
</reference>
<feature type="transmembrane region" description="Helical" evidence="8">
    <location>
        <begin position="352"/>
        <end position="373"/>
    </location>
</feature>
<dbReference type="InterPro" id="IPR002656">
    <property type="entry name" value="Acyl_transf_3_dom"/>
</dbReference>
<dbReference type="Pfam" id="PF01757">
    <property type="entry name" value="Acyl_transf_3"/>
    <property type="match status" value="1"/>
</dbReference>
<accession>A0A5D4GRC0</accession>
<keyword evidence="3 11" id="KW-0808">Transferase</keyword>
<dbReference type="RefSeq" id="WP_148915698.1">
    <property type="nucleotide sequence ID" value="NZ_VSZS01000065.1"/>
</dbReference>
<dbReference type="Gene3D" id="3.40.50.1110">
    <property type="entry name" value="SGNH hydrolase"/>
    <property type="match status" value="1"/>
</dbReference>
<evidence type="ECO:0000256" key="4">
    <source>
        <dbReference type="ARBA" id="ARBA00022692"/>
    </source>
</evidence>
<gene>
    <name evidence="11" type="ORF">FY036_15695</name>
</gene>
<comment type="caution">
    <text evidence="11">The sequence shown here is derived from an EMBL/GenBank/DDBJ whole genome shotgun (WGS) entry which is preliminary data.</text>
</comment>
<feature type="transmembrane region" description="Helical" evidence="8">
    <location>
        <begin position="251"/>
        <end position="270"/>
    </location>
</feature>
<evidence type="ECO:0000256" key="1">
    <source>
        <dbReference type="ARBA" id="ARBA00004651"/>
    </source>
</evidence>
<dbReference type="InterPro" id="IPR043968">
    <property type="entry name" value="SGNH"/>
</dbReference>
<keyword evidence="6 8" id="KW-0472">Membrane</keyword>
<feature type="transmembrane region" description="Helical" evidence="8">
    <location>
        <begin position="320"/>
        <end position="340"/>
    </location>
</feature>
<feature type="transmembrane region" description="Helical" evidence="8">
    <location>
        <begin position="282"/>
        <end position="308"/>
    </location>
</feature>
<proteinExistence type="predicted"/>
<keyword evidence="5 8" id="KW-1133">Transmembrane helix</keyword>
<evidence type="ECO:0000256" key="5">
    <source>
        <dbReference type="ARBA" id="ARBA00022989"/>
    </source>
</evidence>
<keyword evidence="7 11" id="KW-0012">Acyltransferase</keyword>
<dbReference type="InterPro" id="IPR050879">
    <property type="entry name" value="Acyltransferase_3"/>
</dbReference>
<dbReference type="PANTHER" id="PTHR23028:SF53">
    <property type="entry name" value="ACYL_TRANSF_3 DOMAIN-CONTAINING PROTEIN"/>
    <property type="match status" value="1"/>
</dbReference>
<feature type="transmembrane region" description="Helical" evidence="8">
    <location>
        <begin position="74"/>
        <end position="93"/>
    </location>
</feature>
<protein>
    <submittedName>
        <fullName evidence="11">Acyltransferase</fullName>
    </submittedName>
</protein>
<feature type="domain" description="Acyltransferase 3" evidence="9">
    <location>
        <begin position="8"/>
        <end position="333"/>
    </location>
</feature>
<sequence length="672" mass="73512">MSAAYLREVDGLRAVAVLSVLLFHAGVAGFSGGFVGVDVFFTISGFVITRSLLSELDRGSLSFSHFYIRRVRRLFPAMLFTVAVTILVARLIMPADLLQGTAQAAMYAILSVSNIFFWLEADYFDTGAELKPFLHTWSLSVEEQFYLVWPLIVVALFYLIRVAGKAAAALVIVLMSLVSLLAAEWMLKTDMSGAFYLTPFRLFEFGLGGLCALYLDEAQSRLKGVAGELVFVVGSALILLPIFIYTHDTPFPGLTALIPTAGAALVILACNSTLSRVSLGNTVAVTIGLASYSIYLAHWPIITLYGVWKGSDFTGWEQTAIIASSLIVGYAMLRLVEAPFRVKRDGKVEHIPFMFGASAVALILVAISANTWVGSIRAAQPQTSGTSLEGLDFAETIQALCPKSDRVRLPGYSCELGADKGAYDVVVFGDSHTGHLIPGLAEFARKHGLAIRIDGSGGTFPGVNVESYRGPEHQSSKAKMIRQYYRWLSEIEPTTVVLSARWDAYYDASRPPDQASAPLVYLVEPGDETFTPENTTHNFKRSISETISYLREIGHKVVLVGQVPPLGVAPHRCFAKLGITQEGEDESSCRDFTREQALARVNPANNFLAELADQKDIIYVDSKDFFCSADKNYCRFFNDKAILYRDGNHLTNDASIAVVDGYLGPILNRSLN</sequence>
<evidence type="ECO:0000256" key="7">
    <source>
        <dbReference type="ARBA" id="ARBA00023315"/>
    </source>
</evidence>
<organism evidence="11 12">
    <name type="scientific">Neoaquamicrobium microcysteis</name>
    <dbReference type="NCBI Taxonomy" id="2682781"/>
    <lineage>
        <taxon>Bacteria</taxon>
        <taxon>Pseudomonadati</taxon>
        <taxon>Pseudomonadota</taxon>
        <taxon>Alphaproteobacteria</taxon>
        <taxon>Hyphomicrobiales</taxon>
        <taxon>Phyllobacteriaceae</taxon>
        <taxon>Neoaquamicrobium</taxon>
    </lineage>
</organism>
<dbReference type="GO" id="GO:0009103">
    <property type="term" value="P:lipopolysaccharide biosynthetic process"/>
    <property type="evidence" value="ECO:0007669"/>
    <property type="project" value="TreeGrafter"/>
</dbReference>
<evidence type="ECO:0000256" key="8">
    <source>
        <dbReference type="SAM" id="Phobius"/>
    </source>
</evidence>
<evidence type="ECO:0000259" key="9">
    <source>
        <dbReference type="Pfam" id="PF01757"/>
    </source>
</evidence>
<evidence type="ECO:0000256" key="6">
    <source>
        <dbReference type="ARBA" id="ARBA00023136"/>
    </source>
</evidence>